<accession>A0A8T2PRJ7</accession>
<sequence length="160" mass="17727">MSSVCGEVGGDLSQSPLTEEALKQPVRDAGHSQILRGHVRGTQPFEKGLAFSNKGAELGWDQERWSGQCGDVHDLSEERVREEQTDEHGYTVTKKPDVVVKKGSQTVKRASLRKVKQIGHPLPNHPSCDQGLRSGKWGGRENKKDGIKISQPRQQKQLPK</sequence>
<feature type="compositionally biased region" description="Polar residues" evidence="1">
    <location>
        <begin position="151"/>
        <end position="160"/>
    </location>
</feature>
<name>A0A8T2PRJ7_9TELE</name>
<reference evidence="2" key="1">
    <citation type="thesis" date="2021" institute="BYU ScholarsArchive" country="Provo, UT, USA">
        <title>Applications of and Algorithms for Genome Assembly and Genomic Analyses with an Emphasis on Marine Teleosts.</title>
        <authorList>
            <person name="Pickett B.D."/>
        </authorList>
    </citation>
    <scope>NUCLEOTIDE SEQUENCE</scope>
    <source>
        <strain evidence="2">HI-2016</strain>
    </source>
</reference>
<evidence type="ECO:0000313" key="2">
    <source>
        <dbReference type="EMBL" id="KAG9354022.1"/>
    </source>
</evidence>
<protein>
    <submittedName>
        <fullName evidence="2">Uncharacterized protein</fullName>
    </submittedName>
</protein>
<dbReference type="EMBL" id="JAFBMS010000003">
    <property type="protein sequence ID" value="KAG9354022.1"/>
    <property type="molecule type" value="Genomic_DNA"/>
</dbReference>
<gene>
    <name evidence="2" type="ORF">JZ751_012146</name>
</gene>
<feature type="region of interest" description="Disordered" evidence="1">
    <location>
        <begin position="1"/>
        <end position="32"/>
    </location>
</feature>
<feature type="compositionally biased region" description="Basic and acidic residues" evidence="1">
    <location>
        <begin position="20"/>
        <end position="30"/>
    </location>
</feature>
<feature type="compositionally biased region" description="Basic and acidic residues" evidence="1">
    <location>
        <begin position="138"/>
        <end position="147"/>
    </location>
</feature>
<proteinExistence type="predicted"/>
<feature type="region of interest" description="Disordered" evidence="1">
    <location>
        <begin position="102"/>
        <end position="160"/>
    </location>
</feature>
<comment type="caution">
    <text evidence="2">The sequence shown here is derived from an EMBL/GenBank/DDBJ whole genome shotgun (WGS) entry which is preliminary data.</text>
</comment>
<keyword evidence="3" id="KW-1185">Reference proteome</keyword>
<dbReference type="AlphaFoldDB" id="A0A8T2PRJ7"/>
<evidence type="ECO:0000313" key="3">
    <source>
        <dbReference type="Proteomes" id="UP000824540"/>
    </source>
</evidence>
<dbReference type="Proteomes" id="UP000824540">
    <property type="component" value="Unassembled WGS sequence"/>
</dbReference>
<evidence type="ECO:0000256" key="1">
    <source>
        <dbReference type="SAM" id="MobiDB-lite"/>
    </source>
</evidence>
<organism evidence="2 3">
    <name type="scientific">Albula glossodonta</name>
    <name type="common">roundjaw bonefish</name>
    <dbReference type="NCBI Taxonomy" id="121402"/>
    <lineage>
        <taxon>Eukaryota</taxon>
        <taxon>Metazoa</taxon>
        <taxon>Chordata</taxon>
        <taxon>Craniata</taxon>
        <taxon>Vertebrata</taxon>
        <taxon>Euteleostomi</taxon>
        <taxon>Actinopterygii</taxon>
        <taxon>Neopterygii</taxon>
        <taxon>Teleostei</taxon>
        <taxon>Albuliformes</taxon>
        <taxon>Albulidae</taxon>
        <taxon>Albula</taxon>
    </lineage>
</organism>